<accession>A0A7W9GWW1</accession>
<dbReference type="Pfam" id="PF07969">
    <property type="entry name" value="Amidohydro_3"/>
    <property type="match status" value="1"/>
</dbReference>
<feature type="domain" description="Amidohydrolase 3" evidence="1">
    <location>
        <begin position="43"/>
        <end position="504"/>
    </location>
</feature>
<dbReference type="InterPro" id="IPR011059">
    <property type="entry name" value="Metal-dep_hydrolase_composite"/>
</dbReference>
<organism evidence="2 3">
    <name type="scientific">Jiangella mangrovi</name>
    <dbReference type="NCBI Taxonomy" id="1524084"/>
    <lineage>
        <taxon>Bacteria</taxon>
        <taxon>Bacillati</taxon>
        <taxon>Actinomycetota</taxon>
        <taxon>Actinomycetes</taxon>
        <taxon>Jiangellales</taxon>
        <taxon>Jiangellaceae</taxon>
        <taxon>Jiangella</taxon>
    </lineage>
</organism>
<protein>
    <submittedName>
        <fullName evidence="2">N-acyl-D-amino-acid deacylase</fullName>
        <ecNumber evidence="2">3.5.1.81</ecNumber>
    </submittedName>
</protein>
<dbReference type="InterPro" id="IPR032466">
    <property type="entry name" value="Metal_Hydrolase"/>
</dbReference>
<name>A0A7W9GWW1_9ACTN</name>
<dbReference type="AlphaFoldDB" id="A0A7W9GWW1"/>
<dbReference type="Gene3D" id="3.20.20.140">
    <property type="entry name" value="Metal-dependent hydrolases"/>
    <property type="match status" value="2"/>
</dbReference>
<comment type="caution">
    <text evidence="2">The sequence shown here is derived from an EMBL/GenBank/DDBJ whole genome shotgun (WGS) entry which is preliminary data.</text>
</comment>
<sequence length="525" mass="54493">MTGGLTILLSGGDVLDGLGGPAVRADVLVRDGRVVADGRPDTAVDVTGLTVCPGFVDLHSHSDLTLLSAPEAPSKVRQGVTTEVVGNCGLGVAPIADEADVPELRAAAGYLDLDPDVAFGWRGFGEYLDALTAARTSVNVAALVPHLPLHVAAAGWDDGQADLDRLRGLLTESFEAGAAGVSTGLCYGPLAHADEAELTAIGEVAARHGRLFAWHLRDYGAGLMDAVDEALRVAERTGCRTQLSHLVSVGRKNWGGVAAALERIDAARERGVDVAVDVYPYLAGNAPLSQLLPAWAQNGGADAMRARLADPDVRERVAVAWRDLPWTWDEITVSRVPPGSPGSPDDATTGRTLAEHADPAEAAMDLIQRHGNAVLAVGTGRSEDDLLAALRHPVSVIGSDGLATDPDGPTGAGLPHPRSYGTYARLLSDYTGPGRLSLPEAVAKCTSAPAARAGLRDRGVLTAGRPADIVVLDPDTVTDHATYADPQRFPGGIALVMVNGMIVVDGRGHTGTRPGSVLRTRGEAL</sequence>
<dbReference type="GO" id="GO:0016812">
    <property type="term" value="F:hydrolase activity, acting on carbon-nitrogen (but not peptide) bonds, in cyclic amides"/>
    <property type="evidence" value="ECO:0007669"/>
    <property type="project" value="TreeGrafter"/>
</dbReference>
<keyword evidence="2" id="KW-0378">Hydrolase</keyword>
<dbReference type="InterPro" id="IPR013108">
    <property type="entry name" value="Amidohydro_3"/>
</dbReference>
<dbReference type="PANTHER" id="PTHR11647">
    <property type="entry name" value="HYDRANTOINASE/DIHYDROPYRIMIDINASE FAMILY MEMBER"/>
    <property type="match status" value="1"/>
</dbReference>
<keyword evidence="3" id="KW-1185">Reference proteome</keyword>
<dbReference type="SUPFAM" id="SSF51338">
    <property type="entry name" value="Composite domain of metallo-dependent hydrolases"/>
    <property type="match status" value="1"/>
</dbReference>
<evidence type="ECO:0000313" key="3">
    <source>
        <dbReference type="Proteomes" id="UP000542813"/>
    </source>
</evidence>
<dbReference type="RefSeq" id="WP_184827904.1">
    <property type="nucleotide sequence ID" value="NZ_JACHMM010000001.1"/>
</dbReference>
<gene>
    <name evidence="2" type="ORF">HD601_005841</name>
</gene>
<evidence type="ECO:0000259" key="1">
    <source>
        <dbReference type="Pfam" id="PF07969"/>
    </source>
</evidence>
<dbReference type="EC" id="3.5.1.81" evidence="2"/>
<reference evidence="2 3" key="1">
    <citation type="submission" date="2020-08" db="EMBL/GenBank/DDBJ databases">
        <title>Sequencing the genomes of 1000 actinobacteria strains.</title>
        <authorList>
            <person name="Klenk H.-P."/>
        </authorList>
    </citation>
    <scope>NUCLEOTIDE SEQUENCE [LARGE SCALE GENOMIC DNA]</scope>
    <source>
        <strain evidence="2 3">DSM 102122</strain>
    </source>
</reference>
<dbReference type="PANTHER" id="PTHR11647:SF1">
    <property type="entry name" value="COLLAPSIN RESPONSE MEDIATOR PROTEIN"/>
    <property type="match status" value="1"/>
</dbReference>
<dbReference type="Proteomes" id="UP000542813">
    <property type="component" value="Unassembled WGS sequence"/>
</dbReference>
<dbReference type="GO" id="GO:0047420">
    <property type="term" value="F:N-acyl-D-amino-acid deacylase activity"/>
    <property type="evidence" value="ECO:0007669"/>
    <property type="project" value="UniProtKB-EC"/>
</dbReference>
<dbReference type="GO" id="GO:0005829">
    <property type="term" value="C:cytosol"/>
    <property type="evidence" value="ECO:0007669"/>
    <property type="project" value="TreeGrafter"/>
</dbReference>
<evidence type="ECO:0000313" key="2">
    <source>
        <dbReference type="EMBL" id="MBB5791266.1"/>
    </source>
</evidence>
<dbReference type="EMBL" id="JACHMM010000001">
    <property type="protein sequence ID" value="MBB5791266.1"/>
    <property type="molecule type" value="Genomic_DNA"/>
</dbReference>
<proteinExistence type="predicted"/>
<dbReference type="InterPro" id="IPR050378">
    <property type="entry name" value="Metallo-dep_Hydrolases_sf"/>
</dbReference>
<dbReference type="SUPFAM" id="SSF51556">
    <property type="entry name" value="Metallo-dependent hydrolases"/>
    <property type="match status" value="1"/>
</dbReference>